<keyword evidence="1" id="KW-0614">Plasmid</keyword>
<reference evidence="1" key="2">
    <citation type="submission" date="2020-10" db="EMBL/GenBank/DDBJ databases">
        <authorList>
            <person name="Chmielowska C.A."/>
            <person name="Korsak D."/>
            <person name="Bartosik D."/>
        </authorList>
    </citation>
    <scope>NUCLEOTIDE SEQUENCE</scope>
    <source>
        <strain evidence="1">Sr12</strain>
        <plasmid evidence="1">pLIS4</plasmid>
    </source>
</reference>
<sequence length="101" mass="11564">MGTTQVAIRSTSIDISLLERQAICKLMSHLLQIGQLQHQYLVSNHHCFWILTKQRDTITVQGESVLETWTLLGEQLLQQDFLSLSTEVDDHETKIIAKWCG</sequence>
<geneLocation type="plasmid" evidence="1">
    <name>pLIS4</name>
</geneLocation>
<evidence type="ECO:0000313" key="1">
    <source>
        <dbReference type="EMBL" id="QPL19433.1"/>
    </source>
</evidence>
<organism evidence="1">
    <name type="scientific">Listeria seeligeri</name>
    <dbReference type="NCBI Taxonomy" id="1640"/>
    <lineage>
        <taxon>Bacteria</taxon>
        <taxon>Bacillati</taxon>
        <taxon>Bacillota</taxon>
        <taxon>Bacilli</taxon>
        <taxon>Bacillales</taxon>
        <taxon>Listeriaceae</taxon>
        <taxon>Listeria</taxon>
    </lineage>
</organism>
<reference evidence="1" key="1">
    <citation type="journal article" date="2020" name="Int. J. Mol. Sci.">
        <title>Genetic Carriers and Genomic Distribution of cadA6-A Novel Variant of a Cadmium Resistance Determinant Identified in Listeria spp.</title>
        <authorList>
            <person name="Chmielowska C."/>
            <person name="Korsak D."/>
            <person name="Szmulkowska B."/>
            <person name="Krop A."/>
            <person name="Lipka K."/>
            <person name="Krupinska M."/>
            <person name="Bartosik D."/>
        </authorList>
    </citation>
    <scope>NUCLEOTIDE SEQUENCE</scope>
    <source>
        <strain evidence="1">Sr12</strain>
    </source>
</reference>
<name>A0A7T0MAT6_LISSE</name>
<dbReference type="AlphaFoldDB" id="A0A7T0MAT6"/>
<proteinExistence type="predicted"/>
<gene>
    <name evidence="1" type="ORF">pLIS400491c</name>
</gene>
<dbReference type="EMBL" id="MW124301">
    <property type="protein sequence ID" value="QPL19433.1"/>
    <property type="molecule type" value="Genomic_DNA"/>
</dbReference>
<dbReference type="RefSeq" id="WP_199202582.1">
    <property type="nucleotide sequence ID" value="NZ_MW124301.1"/>
</dbReference>
<protein>
    <submittedName>
        <fullName evidence="1">Uncharacterized protein</fullName>
    </submittedName>
</protein>
<accession>A0A7T0MAT6</accession>